<evidence type="ECO:0000256" key="1">
    <source>
        <dbReference type="ARBA" id="ARBA00022723"/>
    </source>
</evidence>
<name>A0ABR4WCI6_9GAMM</name>
<dbReference type="EMBL" id="ARXU01000006">
    <property type="protein sequence ID" value="KGD61063.1"/>
    <property type="molecule type" value="Genomic_DNA"/>
</dbReference>
<dbReference type="SUPFAM" id="SSF57716">
    <property type="entry name" value="Glucocorticoid receptor-like (DNA-binding domain)"/>
    <property type="match status" value="1"/>
</dbReference>
<dbReference type="Pfam" id="PF01258">
    <property type="entry name" value="zf-dskA_traR"/>
    <property type="match status" value="1"/>
</dbReference>
<evidence type="ECO:0000256" key="4">
    <source>
        <dbReference type="PROSITE-ProRule" id="PRU00510"/>
    </source>
</evidence>
<feature type="domain" description="Zinc finger DksA/TraR C4-type" evidence="5">
    <location>
        <begin position="94"/>
        <end position="128"/>
    </location>
</feature>
<evidence type="ECO:0000256" key="2">
    <source>
        <dbReference type="ARBA" id="ARBA00022771"/>
    </source>
</evidence>
<evidence type="ECO:0000259" key="6">
    <source>
        <dbReference type="Pfam" id="PF21157"/>
    </source>
</evidence>
<dbReference type="Pfam" id="PF21157">
    <property type="entry name" value="DksA_N"/>
    <property type="match status" value="1"/>
</dbReference>
<dbReference type="PROSITE" id="PS51128">
    <property type="entry name" value="ZF_DKSA_2"/>
    <property type="match status" value="1"/>
</dbReference>
<feature type="zinc finger region" description="dksA C4-type" evidence="4">
    <location>
        <begin position="99"/>
        <end position="123"/>
    </location>
</feature>
<evidence type="ECO:0000256" key="3">
    <source>
        <dbReference type="ARBA" id="ARBA00022833"/>
    </source>
</evidence>
<organism evidence="7 8">
    <name type="scientific">Alcanivorax jadensis T9</name>
    <dbReference type="NCBI Taxonomy" id="1177181"/>
    <lineage>
        <taxon>Bacteria</taxon>
        <taxon>Pseudomonadati</taxon>
        <taxon>Pseudomonadota</taxon>
        <taxon>Gammaproteobacteria</taxon>
        <taxon>Oceanospirillales</taxon>
        <taxon>Alcanivoracaceae</taxon>
        <taxon>Alcanivorax</taxon>
    </lineage>
</organism>
<proteinExistence type="predicted"/>
<dbReference type="InterPro" id="IPR000962">
    <property type="entry name" value="Znf_DskA_TraR"/>
</dbReference>
<protein>
    <submittedName>
        <fullName evidence="7">DnaK suppressor protein</fullName>
    </submittedName>
</protein>
<feature type="domain" description="DnaK suppressor protein DksA N-terminal" evidence="6">
    <location>
        <begin position="23"/>
        <end position="91"/>
    </location>
</feature>
<sequence>MPDVPSEKALLAMSESDYMDAAQQAFFRDRLLALAKDCEQELADARQALQTPPQSDPLDAAADEEACRHQLRFLARRQVLLGKIRQALRRLNQGDYGYCQISGEPIGLRRLLARPTTEYCAEVKTRLEANERHYAHS</sequence>
<accession>A0ABR4WCI6</accession>
<dbReference type="RefSeq" id="WP_035247696.1">
    <property type="nucleotide sequence ID" value="NZ_ARXU01000006.1"/>
</dbReference>
<dbReference type="PANTHER" id="PTHR33823:SF2">
    <property type="entry name" value="RNA POLYMERASE-BINDING TRANSCRIPTION FACTOR DKSA"/>
    <property type="match status" value="1"/>
</dbReference>
<keyword evidence="3" id="KW-0862">Zinc</keyword>
<evidence type="ECO:0000259" key="5">
    <source>
        <dbReference type="Pfam" id="PF01258"/>
    </source>
</evidence>
<dbReference type="Gene3D" id="1.20.120.910">
    <property type="entry name" value="DksA, coiled-coil domain"/>
    <property type="match status" value="1"/>
</dbReference>
<reference evidence="7 8" key="1">
    <citation type="submission" date="2012-09" db="EMBL/GenBank/DDBJ databases">
        <title>Genome Sequence of alkane-degrading Bacterium Alcanivorax jadensis T9.</title>
        <authorList>
            <person name="Lai Q."/>
            <person name="Shao Z."/>
        </authorList>
    </citation>
    <scope>NUCLEOTIDE SEQUENCE [LARGE SCALE GENOMIC DNA]</scope>
    <source>
        <strain evidence="7 8">T9</strain>
    </source>
</reference>
<dbReference type="SUPFAM" id="SSF109635">
    <property type="entry name" value="DnaK suppressor protein DksA, alpha-hairpin domain"/>
    <property type="match status" value="1"/>
</dbReference>
<dbReference type="PANTHER" id="PTHR33823">
    <property type="entry name" value="RNA POLYMERASE-BINDING TRANSCRIPTION FACTOR DKSA-RELATED"/>
    <property type="match status" value="1"/>
</dbReference>
<dbReference type="InterPro" id="IPR048489">
    <property type="entry name" value="DksA_N"/>
</dbReference>
<keyword evidence="1" id="KW-0479">Metal-binding</keyword>
<evidence type="ECO:0000313" key="7">
    <source>
        <dbReference type="EMBL" id="KGD61063.1"/>
    </source>
</evidence>
<evidence type="ECO:0000313" key="8">
    <source>
        <dbReference type="Proteomes" id="UP000029443"/>
    </source>
</evidence>
<keyword evidence="2" id="KW-0863">Zinc-finger</keyword>
<gene>
    <name evidence="7" type="ORF">T9A_01923</name>
</gene>
<comment type="caution">
    <text evidence="7">The sequence shown here is derived from an EMBL/GenBank/DDBJ whole genome shotgun (WGS) entry which is preliminary data.</text>
</comment>
<dbReference type="InterPro" id="IPR037187">
    <property type="entry name" value="DnaK_N"/>
</dbReference>
<keyword evidence="8" id="KW-1185">Reference proteome</keyword>
<dbReference type="Proteomes" id="UP000029443">
    <property type="component" value="Unassembled WGS sequence"/>
</dbReference>